<evidence type="ECO:0000313" key="1">
    <source>
        <dbReference type="Proteomes" id="UP000095282"/>
    </source>
</evidence>
<evidence type="ECO:0000313" key="2">
    <source>
        <dbReference type="WBParaSite" id="Csp11.Scaffold630.g19120.t1"/>
    </source>
</evidence>
<organism evidence="1 2">
    <name type="scientific">Caenorhabditis tropicalis</name>
    <dbReference type="NCBI Taxonomy" id="1561998"/>
    <lineage>
        <taxon>Eukaryota</taxon>
        <taxon>Metazoa</taxon>
        <taxon>Ecdysozoa</taxon>
        <taxon>Nematoda</taxon>
        <taxon>Chromadorea</taxon>
        <taxon>Rhabditida</taxon>
        <taxon>Rhabditina</taxon>
        <taxon>Rhabditomorpha</taxon>
        <taxon>Rhabditoidea</taxon>
        <taxon>Rhabditidae</taxon>
        <taxon>Peloderinae</taxon>
        <taxon>Caenorhabditis</taxon>
    </lineage>
</organism>
<dbReference type="WBParaSite" id="Csp11.Scaffold630.g19120.t1">
    <property type="protein sequence ID" value="Csp11.Scaffold630.g19120.t1"/>
    <property type="gene ID" value="Csp11.Scaffold630.g19120"/>
</dbReference>
<reference evidence="2" key="1">
    <citation type="submission" date="2016-11" db="UniProtKB">
        <authorList>
            <consortium name="WormBaseParasite"/>
        </authorList>
    </citation>
    <scope>IDENTIFICATION</scope>
</reference>
<dbReference type="eggNOG" id="ENOG502TKI5">
    <property type="taxonomic scope" value="Eukaryota"/>
</dbReference>
<accession>A0A1I7UT91</accession>
<dbReference type="PANTHER" id="PTHR21503">
    <property type="entry name" value="F-BOX-CONTAINING HYPOTHETICAL PROTEIN C.ELEGANS"/>
    <property type="match status" value="1"/>
</dbReference>
<sequence length="215" mass="25513">MVSLWKRDVQDFREILDFLDEIFRIKEISFTMDSEDSQFAMLLMEHVVSKNLKIGSVDWRQLIKNGEMAERLLTASTGATDLKIKGFDIFFFRFNHFHLFRMDELRIEHASWITAEQVVDLRNCKRIRLGSVWFDEESINKILLEYMKNPGQLQELRMLFNCRIKMEEAMTGLNIAETQEGNNWREPKYWFTTDNGIRFLAMREPTGTVVIKRIG</sequence>
<dbReference type="AlphaFoldDB" id="A0A1I7UT91"/>
<proteinExistence type="predicted"/>
<dbReference type="Proteomes" id="UP000095282">
    <property type="component" value="Unplaced"/>
</dbReference>
<name>A0A1I7UT91_9PELO</name>
<dbReference type="PANTHER" id="PTHR21503:SF31">
    <property type="entry name" value="F-BOX DOMAIN-CONTAINING PROTEIN"/>
    <property type="match status" value="1"/>
</dbReference>
<keyword evidence="1" id="KW-1185">Reference proteome</keyword>
<protein>
    <submittedName>
        <fullName evidence="2">FBA_2 domain-containing protein</fullName>
    </submittedName>
</protein>